<dbReference type="Gene3D" id="3.40.30.10">
    <property type="entry name" value="Glutaredoxin"/>
    <property type="match status" value="1"/>
</dbReference>
<name>A0A8J7H1V1_9FIRM</name>
<evidence type="ECO:0000313" key="2">
    <source>
        <dbReference type="EMBL" id="MBH1940517.1"/>
    </source>
</evidence>
<protein>
    <submittedName>
        <fullName evidence="2">Arsenate reductase family protein</fullName>
    </submittedName>
</protein>
<sequence>MNIQIYGKSKCFDTKKAERYFKERGIKFQSIDLAKFGISKGEYNNIKQAVGGFDKLLDEHSNEKELLNLMKYLSLEDKEEKLLEHPKLFHTPIVRNGKKATVGYCPEVWKAWV</sequence>
<proteinExistence type="inferred from homology"/>
<evidence type="ECO:0000313" key="3">
    <source>
        <dbReference type="Proteomes" id="UP000623269"/>
    </source>
</evidence>
<dbReference type="SUPFAM" id="SSF52833">
    <property type="entry name" value="Thioredoxin-like"/>
    <property type="match status" value="1"/>
</dbReference>
<evidence type="ECO:0000256" key="1">
    <source>
        <dbReference type="PROSITE-ProRule" id="PRU01282"/>
    </source>
</evidence>
<dbReference type="Proteomes" id="UP000623269">
    <property type="component" value="Unassembled WGS sequence"/>
</dbReference>
<comment type="caution">
    <text evidence="2">The sequence shown here is derived from an EMBL/GenBank/DDBJ whole genome shotgun (WGS) entry which is preliminary data.</text>
</comment>
<keyword evidence="3" id="KW-1185">Reference proteome</keyword>
<comment type="similarity">
    <text evidence="1">Belongs to the ArsC family.</text>
</comment>
<organism evidence="2 3">
    <name type="scientific">Mobilitalea sibirica</name>
    <dbReference type="NCBI Taxonomy" id="1462919"/>
    <lineage>
        <taxon>Bacteria</taxon>
        <taxon>Bacillati</taxon>
        <taxon>Bacillota</taxon>
        <taxon>Clostridia</taxon>
        <taxon>Lachnospirales</taxon>
        <taxon>Lachnospiraceae</taxon>
        <taxon>Mobilitalea</taxon>
    </lineage>
</organism>
<dbReference type="PANTHER" id="PTHR30041:SF8">
    <property type="entry name" value="PROTEIN YFFB"/>
    <property type="match status" value="1"/>
</dbReference>
<dbReference type="EMBL" id="JAEAGR010000005">
    <property type="protein sequence ID" value="MBH1940517.1"/>
    <property type="molecule type" value="Genomic_DNA"/>
</dbReference>
<dbReference type="AlphaFoldDB" id="A0A8J7H1V1"/>
<dbReference type="InterPro" id="IPR036249">
    <property type="entry name" value="Thioredoxin-like_sf"/>
</dbReference>
<accession>A0A8J7H1V1</accession>
<reference evidence="2" key="1">
    <citation type="submission" date="2020-12" db="EMBL/GenBank/DDBJ databases">
        <title>M. sibirica DSM 26468T genome.</title>
        <authorList>
            <person name="Thieme N."/>
            <person name="Rettenmaier R."/>
            <person name="Zverlov V."/>
            <person name="Liebl W."/>
        </authorList>
    </citation>
    <scope>NUCLEOTIDE SEQUENCE</scope>
    <source>
        <strain evidence="2">DSM 26468</strain>
    </source>
</reference>
<dbReference type="InterPro" id="IPR006660">
    <property type="entry name" value="Arsenate_reductase-like"/>
</dbReference>
<gene>
    <name evidence="2" type="ORF">I5677_06415</name>
</gene>
<dbReference type="PANTHER" id="PTHR30041">
    <property type="entry name" value="ARSENATE REDUCTASE"/>
    <property type="match status" value="1"/>
</dbReference>
<dbReference type="Pfam" id="PF03960">
    <property type="entry name" value="ArsC"/>
    <property type="match status" value="1"/>
</dbReference>
<dbReference type="PROSITE" id="PS51353">
    <property type="entry name" value="ARSC"/>
    <property type="match status" value="1"/>
</dbReference>
<dbReference type="RefSeq" id="WP_197660742.1">
    <property type="nucleotide sequence ID" value="NZ_JAEAGR010000005.1"/>
</dbReference>